<dbReference type="InterPro" id="IPR041492">
    <property type="entry name" value="HAD_2"/>
</dbReference>
<dbReference type="Gene3D" id="3.40.50.1000">
    <property type="entry name" value="HAD superfamily/HAD-like"/>
    <property type="match status" value="1"/>
</dbReference>
<dbReference type="InterPro" id="IPR023214">
    <property type="entry name" value="HAD_sf"/>
</dbReference>
<dbReference type="FunCoup" id="A0A200PU10">
    <property type="interactions" value="683"/>
</dbReference>
<dbReference type="Proteomes" id="UP000195402">
    <property type="component" value="Unassembled WGS sequence"/>
</dbReference>
<dbReference type="Pfam" id="PF13419">
    <property type="entry name" value="HAD_2"/>
    <property type="match status" value="1"/>
</dbReference>
<dbReference type="PANTHER" id="PTHR43611:SF3">
    <property type="entry name" value="FLAVIN MONONUCLEOTIDE HYDROLASE 1, CHLOROPLATIC"/>
    <property type="match status" value="1"/>
</dbReference>
<keyword evidence="2" id="KW-1185">Reference proteome</keyword>
<dbReference type="SUPFAM" id="SSF56784">
    <property type="entry name" value="HAD-like"/>
    <property type="match status" value="1"/>
</dbReference>
<accession>A0A200PU10</accession>
<dbReference type="InParanoid" id="A0A200PU10"/>
<evidence type="ECO:0000313" key="1">
    <source>
        <dbReference type="EMBL" id="OVA01672.1"/>
    </source>
</evidence>
<dbReference type="OMA" id="FIDDRMT"/>
<comment type="caution">
    <text evidence="1">The sequence shown here is derived from an EMBL/GenBank/DDBJ whole genome shotgun (WGS) entry which is preliminary data.</text>
</comment>
<dbReference type="OrthoDB" id="2012566at2759"/>
<dbReference type="InterPro" id="IPR036412">
    <property type="entry name" value="HAD-like_sf"/>
</dbReference>
<organism evidence="1 2">
    <name type="scientific">Macleaya cordata</name>
    <name type="common">Five-seeded plume-poppy</name>
    <name type="synonym">Bocconia cordata</name>
    <dbReference type="NCBI Taxonomy" id="56857"/>
    <lineage>
        <taxon>Eukaryota</taxon>
        <taxon>Viridiplantae</taxon>
        <taxon>Streptophyta</taxon>
        <taxon>Embryophyta</taxon>
        <taxon>Tracheophyta</taxon>
        <taxon>Spermatophyta</taxon>
        <taxon>Magnoliopsida</taxon>
        <taxon>Ranunculales</taxon>
        <taxon>Papaveraceae</taxon>
        <taxon>Papaveroideae</taxon>
        <taxon>Macleaya</taxon>
    </lineage>
</organism>
<dbReference type="EMBL" id="MVGT01004040">
    <property type="protein sequence ID" value="OVA01672.1"/>
    <property type="molecule type" value="Genomic_DNA"/>
</dbReference>
<protein>
    <submittedName>
        <fullName evidence="1">HAD-like domain</fullName>
    </submittedName>
</protein>
<evidence type="ECO:0000313" key="2">
    <source>
        <dbReference type="Proteomes" id="UP000195402"/>
    </source>
</evidence>
<name>A0A200PU10_MACCD</name>
<proteinExistence type="predicted"/>
<reference evidence="1 2" key="1">
    <citation type="journal article" date="2017" name="Mol. Plant">
        <title>The Genome of Medicinal Plant Macleaya cordata Provides New Insights into Benzylisoquinoline Alkaloids Metabolism.</title>
        <authorList>
            <person name="Liu X."/>
            <person name="Liu Y."/>
            <person name="Huang P."/>
            <person name="Ma Y."/>
            <person name="Qing Z."/>
            <person name="Tang Q."/>
            <person name="Cao H."/>
            <person name="Cheng P."/>
            <person name="Zheng Y."/>
            <person name="Yuan Z."/>
            <person name="Zhou Y."/>
            <person name="Liu J."/>
            <person name="Tang Z."/>
            <person name="Zhuo Y."/>
            <person name="Zhang Y."/>
            <person name="Yu L."/>
            <person name="Huang J."/>
            <person name="Yang P."/>
            <person name="Peng Q."/>
            <person name="Zhang J."/>
            <person name="Jiang W."/>
            <person name="Zhang Z."/>
            <person name="Lin K."/>
            <person name="Ro D.K."/>
            <person name="Chen X."/>
            <person name="Xiong X."/>
            <person name="Shang Y."/>
            <person name="Huang S."/>
            <person name="Zeng J."/>
        </authorList>
    </citation>
    <scope>NUCLEOTIDE SEQUENCE [LARGE SCALE GENOMIC DNA]</scope>
    <source>
        <strain evidence="2">cv. BLH2017</strain>
        <tissue evidence="1">Root</tissue>
    </source>
</reference>
<dbReference type="PANTHER" id="PTHR43611">
    <property type="entry name" value="ALPHA-D-GLUCOSE 1-PHOSPHATE PHOSPHATASE"/>
    <property type="match status" value="1"/>
</dbReference>
<gene>
    <name evidence="1" type="ORF">BVC80_9073g113</name>
</gene>
<dbReference type="STRING" id="56857.A0A200PU10"/>
<sequence>MALLLTRPTISVAATARPISSFSFSSSISNSVKLKLAHHHPNLSSSISSSPEEEKKKTSRKLPILLFDVMDTIVRDPFYHDIPAFFRMSFNELIDCKHPTAWVDFEKGLINEMELARIFFKDGRPLDLDGLKDCMRSGFSYIDGVEALLHNLKQNNYEMHAFTNYPTWYTMIEDKLKISAYMSWTFCSCNTGKRKPQADSYMEVLSHLGVEPDKCIFIDDRMVNVEAAKNAGIVGIHFKDAASLQQELSQLGVETTSCSTNE</sequence>
<dbReference type="AlphaFoldDB" id="A0A200PU10"/>
<dbReference type="NCBIfam" id="TIGR01509">
    <property type="entry name" value="HAD-SF-IA-v3"/>
    <property type="match status" value="1"/>
</dbReference>
<dbReference type="InterPro" id="IPR006439">
    <property type="entry name" value="HAD-SF_hydro_IA"/>
</dbReference>